<organism evidence="2 3">
    <name type="scientific">Nonlabens spongiae</name>
    <dbReference type="NCBI Taxonomy" id="331648"/>
    <lineage>
        <taxon>Bacteria</taxon>
        <taxon>Pseudomonadati</taxon>
        <taxon>Bacteroidota</taxon>
        <taxon>Flavobacteriia</taxon>
        <taxon>Flavobacteriales</taxon>
        <taxon>Flavobacteriaceae</taxon>
        <taxon>Nonlabens</taxon>
    </lineage>
</organism>
<dbReference type="CDD" id="cd00093">
    <property type="entry name" value="HTH_XRE"/>
    <property type="match status" value="1"/>
</dbReference>
<dbReference type="STRING" id="331648.BST97_11045"/>
<dbReference type="OrthoDB" id="4762426at2"/>
<name>A0A1W6MLX5_9FLAO</name>
<dbReference type="SMART" id="SM00530">
    <property type="entry name" value="HTH_XRE"/>
    <property type="match status" value="1"/>
</dbReference>
<dbReference type="PROSITE" id="PS50943">
    <property type="entry name" value="HTH_CROC1"/>
    <property type="match status" value="1"/>
</dbReference>
<dbReference type="SUPFAM" id="SSF47413">
    <property type="entry name" value="lambda repressor-like DNA-binding domains"/>
    <property type="match status" value="1"/>
</dbReference>
<sequence>MENSFGQMIRSLRINKGLLLREASSLLNIDVAILSKIENGRRSAPWDLINRIADRYAVEINDLIIAWHVDKISKQLKTEKNATEIIDILKVKFQDGTA</sequence>
<dbReference type="InterPro" id="IPR001387">
    <property type="entry name" value="Cro/C1-type_HTH"/>
</dbReference>
<proteinExistence type="predicted"/>
<dbReference type="Proteomes" id="UP000193431">
    <property type="component" value="Chromosome"/>
</dbReference>
<reference evidence="2 3" key="1">
    <citation type="submission" date="2016-11" db="EMBL/GenBank/DDBJ databases">
        <title>Trade-off between light-utilization and light-protection in marine flavobacteria.</title>
        <authorList>
            <person name="Kumagai Y."/>
        </authorList>
    </citation>
    <scope>NUCLEOTIDE SEQUENCE [LARGE SCALE GENOMIC DNA]</scope>
    <source>
        <strain evidence="2 3">JCM 13191</strain>
    </source>
</reference>
<evidence type="ECO:0000313" key="3">
    <source>
        <dbReference type="Proteomes" id="UP000193431"/>
    </source>
</evidence>
<gene>
    <name evidence="2" type="ORF">BST97_11045</name>
</gene>
<dbReference type="InterPro" id="IPR010982">
    <property type="entry name" value="Lambda_DNA-bd_dom_sf"/>
</dbReference>
<accession>A0A1W6MLX5</accession>
<dbReference type="GO" id="GO:0003677">
    <property type="term" value="F:DNA binding"/>
    <property type="evidence" value="ECO:0007669"/>
    <property type="project" value="InterPro"/>
</dbReference>
<dbReference type="RefSeq" id="WP_085767284.1">
    <property type="nucleotide sequence ID" value="NZ_CP019344.1"/>
</dbReference>
<dbReference type="AlphaFoldDB" id="A0A1W6MLX5"/>
<evidence type="ECO:0000259" key="1">
    <source>
        <dbReference type="PROSITE" id="PS50943"/>
    </source>
</evidence>
<feature type="domain" description="HTH cro/C1-type" evidence="1">
    <location>
        <begin position="9"/>
        <end position="63"/>
    </location>
</feature>
<evidence type="ECO:0000313" key="2">
    <source>
        <dbReference type="EMBL" id="ARN78479.1"/>
    </source>
</evidence>
<dbReference type="EMBL" id="CP019344">
    <property type="protein sequence ID" value="ARN78479.1"/>
    <property type="molecule type" value="Genomic_DNA"/>
</dbReference>
<dbReference type="Gene3D" id="1.10.260.40">
    <property type="entry name" value="lambda repressor-like DNA-binding domains"/>
    <property type="match status" value="1"/>
</dbReference>
<dbReference type="Pfam" id="PF13560">
    <property type="entry name" value="HTH_31"/>
    <property type="match status" value="1"/>
</dbReference>
<protein>
    <recommendedName>
        <fullName evidence="1">HTH cro/C1-type domain-containing protein</fullName>
    </recommendedName>
</protein>
<keyword evidence="3" id="KW-1185">Reference proteome</keyword>